<comment type="caution">
    <text evidence="1">The sequence shown here is derived from an EMBL/GenBank/DDBJ whole genome shotgun (WGS) entry which is preliminary data.</text>
</comment>
<dbReference type="GO" id="GO:0005840">
    <property type="term" value="C:ribosome"/>
    <property type="evidence" value="ECO:0007669"/>
    <property type="project" value="UniProtKB-KW"/>
</dbReference>
<sequence>MPSPQLQVANCPCCGKVFQKNHRNQCIECSREIDAALNKCFDYLRRNHKSTEEQLTEATGVSAKYIQGWIKEGRLLITDYPNLNYPCCSCGAPIRKHKMCVDCSLRLNKEIQQLNEKEELRRYRGPLAAAESGFQIRERIGRLNRT</sequence>
<proteinExistence type="predicted"/>
<keyword evidence="2" id="KW-1185">Reference proteome</keyword>
<keyword evidence="1" id="KW-0689">Ribosomal protein</keyword>
<protein>
    <submittedName>
        <fullName evidence="1">Ribosomal protein L32</fullName>
    </submittedName>
</protein>
<keyword evidence="1" id="KW-0687">Ribonucleoprotein</keyword>
<dbReference type="Proteomes" id="UP001519287">
    <property type="component" value="Unassembled WGS sequence"/>
</dbReference>
<gene>
    <name evidence="1" type="ORF">J2Z66_000554</name>
</gene>
<evidence type="ECO:0000313" key="1">
    <source>
        <dbReference type="EMBL" id="MBP1988959.1"/>
    </source>
</evidence>
<reference evidence="1 2" key="1">
    <citation type="submission" date="2021-03" db="EMBL/GenBank/DDBJ databases">
        <title>Genomic Encyclopedia of Type Strains, Phase IV (KMG-IV): sequencing the most valuable type-strain genomes for metagenomic binning, comparative biology and taxonomic classification.</title>
        <authorList>
            <person name="Goeker M."/>
        </authorList>
    </citation>
    <scope>NUCLEOTIDE SEQUENCE [LARGE SCALE GENOMIC DNA]</scope>
    <source>
        <strain evidence="1 2">DSM 26048</strain>
    </source>
</reference>
<name>A0ABS4IN17_9BACL</name>
<dbReference type="RefSeq" id="WP_209969715.1">
    <property type="nucleotide sequence ID" value="NZ_JAGGLB010000002.1"/>
</dbReference>
<dbReference type="EMBL" id="JAGGLB010000002">
    <property type="protein sequence ID" value="MBP1988959.1"/>
    <property type="molecule type" value="Genomic_DNA"/>
</dbReference>
<evidence type="ECO:0000313" key="2">
    <source>
        <dbReference type="Proteomes" id="UP001519287"/>
    </source>
</evidence>
<organism evidence="1 2">
    <name type="scientific">Paenibacillus eucommiae</name>
    <dbReference type="NCBI Taxonomy" id="1355755"/>
    <lineage>
        <taxon>Bacteria</taxon>
        <taxon>Bacillati</taxon>
        <taxon>Bacillota</taxon>
        <taxon>Bacilli</taxon>
        <taxon>Bacillales</taxon>
        <taxon>Paenibacillaceae</taxon>
        <taxon>Paenibacillus</taxon>
    </lineage>
</organism>
<accession>A0ABS4IN17</accession>